<proteinExistence type="predicted"/>
<accession>A0AC35F9H0</accession>
<reference evidence="2" key="1">
    <citation type="submission" date="2022-11" db="UniProtKB">
        <authorList>
            <consortium name="WormBaseParasite"/>
        </authorList>
    </citation>
    <scope>IDENTIFICATION</scope>
</reference>
<name>A0AC35F9H0_9BILA</name>
<sequence length="220" mass="24597">MLQYFFAFISLLILVKCDGLTPPNGTSFHRLQHPHKGILNFALNFLPVSISDKIIKFVVGNENPCMFSLSFTSLPDFNIYVIKSIEEANGFKEEKEFLLEDEQQSLKISYFQNDFIVTNNGTNTKIEIDCELKWMLLNPDTDIIDVLIINADNQKQTNINITWSDDLQYYGAISSDTTEKSTTLTTPTTSSTPTTTTTKQSVTTSEPESDDVSVGIGVGI</sequence>
<dbReference type="WBParaSite" id="PS1159_v2.g15292.t1">
    <property type="protein sequence ID" value="PS1159_v2.g15292.t1"/>
    <property type="gene ID" value="PS1159_v2.g15292"/>
</dbReference>
<dbReference type="Proteomes" id="UP000887580">
    <property type="component" value="Unplaced"/>
</dbReference>
<evidence type="ECO:0000313" key="1">
    <source>
        <dbReference type="Proteomes" id="UP000887580"/>
    </source>
</evidence>
<organism evidence="1 2">
    <name type="scientific">Panagrolaimus sp. PS1159</name>
    <dbReference type="NCBI Taxonomy" id="55785"/>
    <lineage>
        <taxon>Eukaryota</taxon>
        <taxon>Metazoa</taxon>
        <taxon>Ecdysozoa</taxon>
        <taxon>Nematoda</taxon>
        <taxon>Chromadorea</taxon>
        <taxon>Rhabditida</taxon>
        <taxon>Tylenchina</taxon>
        <taxon>Panagrolaimomorpha</taxon>
        <taxon>Panagrolaimoidea</taxon>
        <taxon>Panagrolaimidae</taxon>
        <taxon>Panagrolaimus</taxon>
    </lineage>
</organism>
<protein>
    <submittedName>
        <fullName evidence="2">Uncharacterized protein</fullName>
    </submittedName>
</protein>
<evidence type="ECO:0000313" key="2">
    <source>
        <dbReference type="WBParaSite" id="PS1159_v2.g15292.t1"/>
    </source>
</evidence>